<keyword evidence="2" id="KW-0378">Hydrolase</keyword>
<dbReference type="Gene3D" id="3.40.800.10">
    <property type="entry name" value="Ureohydrolase domain"/>
    <property type="match status" value="1"/>
</dbReference>
<protein>
    <submittedName>
        <fullName evidence="6">Arginase/agmatinase/formiminoglutamase</fullName>
    </submittedName>
</protein>
<evidence type="ECO:0000256" key="4">
    <source>
        <dbReference type="ARBA" id="ARBA00023211"/>
    </source>
</evidence>
<dbReference type="HOGENOM" id="CLU_796519_0_0_10"/>
<dbReference type="InterPro" id="IPR023696">
    <property type="entry name" value="Ureohydrolase_dom_sf"/>
</dbReference>
<dbReference type="Pfam" id="PF00491">
    <property type="entry name" value="Arginase"/>
    <property type="match status" value="1"/>
</dbReference>
<evidence type="ECO:0000256" key="2">
    <source>
        <dbReference type="ARBA" id="ARBA00022801"/>
    </source>
</evidence>
<reference key="1">
    <citation type="submission" date="2010-11" db="EMBL/GenBank/DDBJ databases">
        <title>The complete genome of Leadbetterella byssophila DSM 17132.</title>
        <authorList>
            <consortium name="US DOE Joint Genome Institute (JGI-PGF)"/>
            <person name="Lucas S."/>
            <person name="Copeland A."/>
            <person name="Lapidus A."/>
            <person name="Glavina del Rio T."/>
            <person name="Dalin E."/>
            <person name="Tice H."/>
            <person name="Bruce D."/>
            <person name="Goodwin L."/>
            <person name="Pitluck S."/>
            <person name="Kyrpides N."/>
            <person name="Mavromatis K."/>
            <person name="Ivanova N."/>
            <person name="Teshima H."/>
            <person name="Brettin T."/>
            <person name="Detter J.C."/>
            <person name="Han C."/>
            <person name="Tapia R."/>
            <person name="Land M."/>
            <person name="Hauser L."/>
            <person name="Markowitz V."/>
            <person name="Cheng J.-F."/>
            <person name="Hugenholtz P."/>
            <person name="Woyke T."/>
            <person name="Wu D."/>
            <person name="Tindall B."/>
            <person name="Pomrenke H.G."/>
            <person name="Brambilla E."/>
            <person name="Klenk H.-P."/>
            <person name="Eisen J.A."/>
        </authorList>
    </citation>
    <scope>NUCLEOTIDE SEQUENCE [LARGE SCALE GENOMIC DNA]</scope>
    <source>
        <strain>DSM 17132</strain>
    </source>
</reference>
<dbReference type="STRING" id="649349.Lbys_1785"/>
<organism evidence="6 7">
    <name type="scientific">Leadbetterella byssophila (strain DSM 17132 / JCM 16389 / KACC 11308 / NBRC 106382 / 4M15)</name>
    <dbReference type="NCBI Taxonomy" id="649349"/>
    <lineage>
        <taxon>Bacteria</taxon>
        <taxon>Pseudomonadati</taxon>
        <taxon>Bacteroidota</taxon>
        <taxon>Cytophagia</taxon>
        <taxon>Cytophagales</taxon>
        <taxon>Leadbetterellaceae</taxon>
        <taxon>Leadbetterella</taxon>
    </lineage>
</organism>
<dbReference type="GO" id="GO:0008783">
    <property type="term" value="F:agmatinase activity"/>
    <property type="evidence" value="ECO:0007669"/>
    <property type="project" value="TreeGrafter"/>
</dbReference>
<dbReference type="PANTHER" id="PTHR11358:SF35">
    <property type="entry name" value="FORMIMIDOYLGLUTAMASE"/>
    <property type="match status" value="1"/>
</dbReference>
<dbReference type="KEGG" id="lby:Lbys_1785"/>
<dbReference type="SUPFAM" id="SSF52768">
    <property type="entry name" value="Arginase/deacetylase"/>
    <property type="match status" value="1"/>
</dbReference>
<dbReference type="CDD" id="cd09988">
    <property type="entry name" value="Formimidoylglutamase"/>
    <property type="match status" value="1"/>
</dbReference>
<dbReference type="EMBL" id="CP002305">
    <property type="protein sequence ID" value="ADQ17492.1"/>
    <property type="molecule type" value="Genomic_DNA"/>
</dbReference>
<dbReference type="PROSITE" id="PS51409">
    <property type="entry name" value="ARGINASE_2"/>
    <property type="match status" value="1"/>
</dbReference>
<dbReference type="eggNOG" id="COG0010">
    <property type="taxonomic scope" value="Bacteria"/>
</dbReference>
<dbReference type="AlphaFoldDB" id="E4RQN6"/>
<keyword evidence="7" id="KW-1185">Reference proteome</keyword>
<proteinExistence type="inferred from homology"/>
<dbReference type="GO" id="GO:0033389">
    <property type="term" value="P:putrescine biosynthetic process from arginine, via agmatine"/>
    <property type="evidence" value="ECO:0007669"/>
    <property type="project" value="TreeGrafter"/>
</dbReference>
<dbReference type="PANTHER" id="PTHR11358">
    <property type="entry name" value="ARGINASE/AGMATINASE"/>
    <property type="match status" value="1"/>
</dbReference>
<evidence type="ECO:0000256" key="3">
    <source>
        <dbReference type="ARBA" id="ARBA00022808"/>
    </source>
</evidence>
<keyword evidence="3" id="KW-0369">Histidine metabolism</keyword>
<dbReference type="OrthoDB" id="9788689at2"/>
<dbReference type="GO" id="GO:0046872">
    <property type="term" value="F:metal ion binding"/>
    <property type="evidence" value="ECO:0007669"/>
    <property type="project" value="UniProtKB-KW"/>
</dbReference>
<evidence type="ECO:0000313" key="7">
    <source>
        <dbReference type="Proteomes" id="UP000007435"/>
    </source>
</evidence>
<reference evidence="6 7" key="2">
    <citation type="journal article" date="2011" name="Stand. Genomic Sci.">
        <title>Complete genome sequence of Leadbetterella byssophila type strain (4M15).</title>
        <authorList>
            <person name="Abt B."/>
            <person name="Teshima H."/>
            <person name="Lucas S."/>
            <person name="Lapidus A."/>
            <person name="Del Rio T.G."/>
            <person name="Nolan M."/>
            <person name="Tice H."/>
            <person name="Cheng J.F."/>
            <person name="Pitluck S."/>
            <person name="Liolios K."/>
            <person name="Pagani I."/>
            <person name="Ivanova N."/>
            <person name="Mavromatis K."/>
            <person name="Pati A."/>
            <person name="Tapia R."/>
            <person name="Han C."/>
            <person name="Goodwin L."/>
            <person name="Chen A."/>
            <person name="Palaniappan K."/>
            <person name="Land M."/>
            <person name="Hauser L."/>
            <person name="Chang Y.J."/>
            <person name="Jeffries C.D."/>
            <person name="Rohde M."/>
            <person name="Goker M."/>
            <person name="Tindall B.J."/>
            <person name="Detter J.C."/>
            <person name="Woyke T."/>
            <person name="Bristow J."/>
            <person name="Eisen J.A."/>
            <person name="Markowitz V."/>
            <person name="Hugenholtz P."/>
            <person name="Klenk H.P."/>
            <person name="Kyrpides N.C."/>
        </authorList>
    </citation>
    <scope>NUCLEOTIDE SEQUENCE [LARGE SCALE GENOMIC DNA]</scope>
    <source>
        <strain evidence="7">DSM 17132 / JCM 16389 / KACC 11308 / NBRC 106382 / 4M15</strain>
    </source>
</reference>
<evidence type="ECO:0000256" key="1">
    <source>
        <dbReference type="ARBA" id="ARBA00022723"/>
    </source>
</evidence>
<gene>
    <name evidence="6" type="ordered locus">Lbys_1785</name>
</gene>
<keyword evidence="4" id="KW-0464">Manganese</keyword>
<comment type="similarity">
    <text evidence="5">Belongs to the arginase family.</text>
</comment>
<dbReference type="RefSeq" id="WP_013408541.1">
    <property type="nucleotide sequence ID" value="NC_014655.1"/>
</dbReference>
<evidence type="ECO:0000256" key="5">
    <source>
        <dbReference type="PROSITE-ProRule" id="PRU00742"/>
    </source>
</evidence>
<name>E4RQN6_LEAB4</name>
<dbReference type="GO" id="GO:0006547">
    <property type="term" value="P:L-histidine metabolic process"/>
    <property type="evidence" value="ECO:0007669"/>
    <property type="project" value="UniProtKB-KW"/>
</dbReference>
<sequence length="309" mass="34221">MISFKGIDTSQIVKRSGERRIGETLSPEGSFVILGIPESIGVRANYGIGGTETAWNSFINAFLNLQENRFLSGKNICIKGAFEIDQHRDWSVDQLRMAVTHIDEALAIQVKEIFAAGKIPIVIGGGHNNAYPLLKSAFSVFQKKTNVINLDAHADFRHLEGRHSGNAFSYAAKEGYLGKYSVLGLKKEYAPEYMLHSLEKHGAELHFLDKLPDFRTFDRVIQKVLQEYSGEKYGVELDVDVLAHVLSSAMTAHGLPIPWACHYLRLTAPNALYLHICEGATELYDGRTSPGTGKVLAELVSSFIQGFVH</sequence>
<accession>E4RQN6</accession>
<dbReference type="InterPro" id="IPR006035">
    <property type="entry name" value="Ureohydrolase"/>
</dbReference>
<evidence type="ECO:0000313" key="6">
    <source>
        <dbReference type="EMBL" id="ADQ17492.1"/>
    </source>
</evidence>
<dbReference type="Proteomes" id="UP000007435">
    <property type="component" value="Chromosome"/>
</dbReference>
<keyword evidence="1" id="KW-0479">Metal-binding</keyword>